<gene>
    <name evidence="2" type="ORF">KK137_14220</name>
</gene>
<evidence type="ECO:0000313" key="3">
    <source>
        <dbReference type="Proteomes" id="UP000811255"/>
    </source>
</evidence>
<dbReference type="CDD" id="cd07262">
    <property type="entry name" value="VOC_like"/>
    <property type="match status" value="1"/>
</dbReference>
<evidence type="ECO:0000313" key="2">
    <source>
        <dbReference type="EMBL" id="MBT2135489.1"/>
    </source>
</evidence>
<dbReference type="PANTHER" id="PTHR35006">
    <property type="entry name" value="GLYOXALASE FAMILY PROTEIN (AFU_ORTHOLOGUE AFUA_5G14830)"/>
    <property type="match status" value="1"/>
</dbReference>
<keyword evidence="3" id="KW-1185">Reference proteome</keyword>
<dbReference type="Pfam" id="PF00903">
    <property type="entry name" value="Glyoxalase"/>
    <property type="match status" value="1"/>
</dbReference>
<feature type="domain" description="VOC" evidence="1">
    <location>
        <begin position="1"/>
        <end position="121"/>
    </location>
</feature>
<organism evidence="2 3">
    <name type="scientific">Croceibacterium selenioxidans</name>
    <dbReference type="NCBI Taxonomy" id="2838833"/>
    <lineage>
        <taxon>Bacteria</taxon>
        <taxon>Pseudomonadati</taxon>
        <taxon>Pseudomonadota</taxon>
        <taxon>Alphaproteobacteria</taxon>
        <taxon>Sphingomonadales</taxon>
        <taxon>Erythrobacteraceae</taxon>
        <taxon>Croceibacterium</taxon>
    </lineage>
</organism>
<dbReference type="PANTHER" id="PTHR35006:SF1">
    <property type="entry name" value="BLL2941 PROTEIN"/>
    <property type="match status" value="1"/>
</dbReference>
<dbReference type="InterPro" id="IPR029068">
    <property type="entry name" value="Glyas_Bleomycin-R_OHBP_Dase"/>
</dbReference>
<reference evidence="2 3" key="1">
    <citation type="submission" date="2021-05" db="EMBL/GenBank/DDBJ databases">
        <title>Croceibacterium sp. LX-88 genome sequence.</title>
        <authorList>
            <person name="Luo X."/>
        </authorList>
    </citation>
    <scope>NUCLEOTIDE SEQUENCE [LARGE SCALE GENOMIC DNA]</scope>
    <source>
        <strain evidence="2 3">LX-88</strain>
    </source>
</reference>
<dbReference type="Gene3D" id="3.10.180.10">
    <property type="entry name" value="2,3-Dihydroxybiphenyl 1,2-Dioxygenase, domain 1"/>
    <property type="match status" value="1"/>
</dbReference>
<dbReference type="Proteomes" id="UP000811255">
    <property type="component" value="Unassembled WGS sequence"/>
</dbReference>
<comment type="caution">
    <text evidence="2">The sequence shown here is derived from an EMBL/GenBank/DDBJ whole genome shotgun (WGS) entry which is preliminary data.</text>
</comment>
<dbReference type="RefSeq" id="WP_214537194.1">
    <property type="nucleotide sequence ID" value="NZ_JAHFVK010000002.1"/>
</dbReference>
<dbReference type="PROSITE" id="PS51819">
    <property type="entry name" value="VOC"/>
    <property type="match status" value="1"/>
</dbReference>
<protein>
    <submittedName>
        <fullName evidence="2">VOC family protein</fullName>
    </submittedName>
</protein>
<name>A0ABS5WAM8_9SPHN</name>
<proteinExistence type="predicted"/>
<evidence type="ECO:0000259" key="1">
    <source>
        <dbReference type="PROSITE" id="PS51819"/>
    </source>
</evidence>
<accession>A0ABS5WAM8</accession>
<dbReference type="InterPro" id="IPR004360">
    <property type="entry name" value="Glyas_Fos-R_dOase_dom"/>
</dbReference>
<sequence>MIGYVTVGTNDLARSAAFYGEIARILGHGQLFTTERTVAWGTPEKGAMMSVITPYDGEPATVGNGSMFGFPAEREEQVHQIYDFALANGGKDEGPPGPRGEQFYGAYFRDPDGNKLVAYVFRG</sequence>
<dbReference type="InterPro" id="IPR037523">
    <property type="entry name" value="VOC_core"/>
</dbReference>
<dbReference type="SUPFAM" id="SSF54593">
    <property type="entry name" value="Glyoxalase/Bleomycin resistance protein/Dihydroxybiphenyl dioxygenase"/>
    <property type="match status" value="1"/>
</dbReference>
<dbReference type="EMBL" id="JAHFVK010000002">
    <property type="protein sequence ID" value="MBT2135489.1"/>
    <property type="molecule type" value="Genomic_DNA"/>
</dbReference>